<evidence type="ECO:0000256" key="6">
    <source>
        <dbReference type="ARBA" id="ARBA00022729"/>
    </source>
</evidence>
<keyword evidence="11" id="KW-0325">Glycoprotein</keyword>
<evidence type="ECO:0000256" key="5">
    <source>
        <dbReference type="ARBA" id="ARBA00022692"/>
    </source>
</evidence>
<evidence type="ECO:0000259" key="15">
    <source>
        <dbReference type="Pfam" id="PF08263"/>
    </source>
</evidence>
<dbReference type="FunFam" id="3.80.10.10:FF:000041">
    <property type="entry name" value="LRR receptor-like serine/threonine-protein kinase ERECTA"/>
    <property type="match status" value="1"/>
</dbReference>
<accession>A0ABD3JY09</accession>
<comment type="subcellular location">
    <subcellularLocation>
        <location evidence="1">Cell membrane</location>
        <topology evidence="1">Single-pass type I membrane protein</topology>
    </subcellularLocation>
</comment>
<dbReference type="Gene3D" id="3.80.10.10">
    <property type="entry name" value="Ribonuclease Inhibitor"/>
    <property type="match status" value="4"/>
</dbReference>
<feature type="domain" description="Leucine-rich repeat-containing N-terminal plant-type" evidence="15">
    <location>
        <begin position="41"/>
        <end position="77"/>
    </location>
</feature>
<gene>
    <name evidence="17" type="ORF">ACJRO7_028069</name>
</gene>
<reference evidence="17 18" key="1">
    <citation type="submission" date="2024-11" db="EMBL/GenBank/DDBJ databases">
        <title>Chromosome-level genome assembly of Eucalyptus globulus Labill. provides insights into its genome evolution.</title>
        <authorList>
            <person name="Li X."/>
        </authorList>
    </citation>
    <scope>NUCLEOTIDE SEQUENCE [LARGE SCALE GENOMIC DNA]</scope>
    <source>
        <strain evidence="17">CL2024</strain>
        <tissue evidence="17">Fresh tender leaves</tissue>
    </source>
</reference>
<dbReference type="Pfam" id="PF00560">
    <property type="entry name" value="LRR_1"/>
    <property type="match status" value="10"/>
</dbReference>
<feature type="region of interest" description="Disordered" evidence="12">
    <location>
        <begin position="864"/>
        <end position="888"/>
    </location>
</feature>
<dbReference type="PRINTS" id="PR00019">
    <property type="entry name" value="LEURICHRPT"/>
</dbReference>
<feature type="domain" description="Disease resistance R13L4/SHOC-2-like LRR" evidence="16">
    <location>
        <begin position="117"/>
        <end position="273"/>
    </location>
</feature>
<dbReference type="FunFam" id="3.80.10.10:FF:000383">
    <property type="entry name" value="Leucine-rich repeat receptor protein kinase EMS1"/>
    <property type="match status" value="1"/>
</dbReference>
<comment type="similarity">
    <text evidence="2">Belongs to the RLP family.</text>
</comment>
<comment type="caution">
    <text evidence="17">The sequence shown here is derived from an EMBL/GenBank/DDBJ whole genome shotgun (WGS) entry which is preliminary data.</text>
</comment>
<evidence type="ECO:0000256" key="8">
    <source>
        <dbReference type="ARBA" id="ARBA00022989"/>
    </source>
</evidence>
<evidence type="ECO:0000256" key="10">
    <source>
        <dbReference type="ARBA" id="ARBA00023170"/>
    </source>
</evidence>
<dbReference type="FunFam" id="3.80.10.10:FF:001347">
    <property type="entry name" value="LRR receptor-like serine/threonine-protein kinase GSO2"/>
    <property type="match status" value="1"/>
</dbReference>
<dbReference type="SMART" id="SM00369">
    <property type="entry name" value="LRR_TYP"/>
    <property type="match status" value="9"/>
</dbReference>
<evidence type="ECO:0000256" key="11">
    <source>
        <dbReference type="ARBA" id="ARBA00023180"/>
    </source>
</evidence>
<evidence type="ECO:0000256" key="3">
    <source>
        <dbReference type="ARBA" id="ARBA00022475"/>
    </source>
</evidence>
<dbReference type="InterPro" id="IPR001611">
    <property type="entry name" value="Leu-rich_rpt"/>
</dbReference>
<keyword evidence="3" id="KW-1003">Cell membrane</keyword>
<feature type="chain" id="PRO_5044893047" description="Leucine-rich repeat-containing N-terminal plant-type domain-containing protein" evidence="14">
    <location>
        <begin position="29"/>
        <end position="963"/>
    </location>
</feature>
<proteinExistence type="inferred from homology"/>
<evidence type="ECO:0000313" key="18">
    <source>
        <dbReference type="Proteomes" id="UP001634007"/>
    </source>
</evidence>
<protein>
    <recommendedName>
        <fullName evidence="19">Leucine-rich repeat-containing N-terminal plant-type domain-containing protein</fullName>
    </recommendedName>
</protein>
<feature type="signal peptide" evidence="14">
    <location>
        <begin position="1"/>
        <end position="28"/>
    </location>
</feature>
<dbReference type="Pfam" id="PF08263">
    <property type="entry name" value="LRRNT_2"/>
    <property type="match status" value="1"/>
</dbReference>
<dbReference type="InterPro" id="IPR003591">
    <property type="entry name" value="Leu-rich_rpt_typical-subtyp"/>
</dbReference>
<feature type="transmembrane region" description="Helical" evidence="13">
    <location>
        <begin position="899"/>
        <end position="919"/>
    </location>
</feature>
<keyword evidence="18" id="KW-1185">Reference proteome</keyword>
<organism evidence="17 18">
    <name type="scientific">Eucalyptus globulus</name>
    <name type="common">Tasmanian blue gum</name>
    <dbReference type="NCBI Taxonomy" id="34317"/>
    <lineage>
        <taxon>Eukaryota</taxon>
        <taxon>Viridiplantae</taxon>
        <taxon>Streptophyta</taxon>
        <taxon>Embryophyta</taxon>
        <taxon>Tracheophyta</taxon>
        <taxon>Spermatophyta</taxon>
        <taxon>Magnoliopsida</taxon>
        <taxon>eudicotyledons</taxon>
        <taxon>Gunneridae</taxon>
        <taxon>Pentapetalae</taxon>
        <taxon>rosids</taxon>
        <taxon>malvids</taxon>
        <taxon>Myrtales</taxon>
        <taxon>Myrtaceae</taxon>
        <taxon>Myrtoideae</taxon>
        <taxon>Eucalypteae</taxon>
        <taxon>Eucalyptus</taxon>
    </lineage>
</organism>
<keyword evidence="6 14" id="KW-0732">Signal</keyword>
<evidence type="ECO:0000256" key="7">
    <source>
        <dbReference type="ARBA" id="ARBA00022737"/>
    </source>
</evidence>
<dbReference type="InterPro" id="IPR046956">
    <property type="entry name" value="RLP23-like"/>
</dbReference>
<evidence type="ECO:0000256" key="4">
    <source>
        <dbReference type="ARBA" id="ARBA00022614"/>
    </source>
</evidence>
<keyword evidence="10" id="KW-0675">Receptor</keyword>
<keyword evidence="5 13" id="KW-0812">Transmembrane</keyword>
<keyword evidence="7" id="KW-0677">Repeat</keyword>
<evidence type="ECO:0008006" key="19">
    <source>
        <dbReference type="Google" id="ProtNLM"/>
    </source>
</evidence>
<keyword evidence="8 13" id="KW-1133">Transmembrane helix</keyword>
<evidence type="ECO:0000259" key="16">
    <source>
        <dbReference type="Pfam" id="PF23598"/>
    </source>
</evidence>
<dbReference type="Proteomes" id="UP001634007">
    <property type="component" value="Unassembled WGS sequence"/>
</dbReference>
<feature type="compositionally biased region" description="Basic and acidic residues" evidence="12">
    <location>
        <begin position="877"/>
        <end position="888"/>
    </location>
</feature>
<evidence type="ECO:0000256" key="9">
    <source>
        <dbReference type="ARBA" id="ARBA00023136"/>
    </source>
</evidence>
<dbReference type="GO" id="GO:0005886">
    <property type="term" value="C:plasma membrane"/>
    <property type="evidence" value="ECO:0007669"/>
    <property type="project" value="UniProtKB-SubCell"/>
</dbReference>
<evidence type="ECO:0000256" key="2">
    <source>
        <dbReference type="ARBA" id="ARBA00009592"/>
    </source>
</evidence>
<name>A0ABD3JY09_EUCGL</name>
<dbReference type="PANTHER" id="PTHR48063">
    <property type="entry name" value="LRR RECEPTOR-LIKE KINASE"/>
    <property type="match status" value="1"/>
</dbReference>
<evidence type="ECO:0000256" key="13">
    <source>
        <dbReference type="SAM" id="Phobius"/>
    </source>
</evidence>
<evidence type="ECO:0000256" key="12">
    <source>
        <dbReference type="SAM" id="MobiDB-lite"/>
    </source>
</evidence>
<dbReference type="PANTHER" id="PTHR48063:SF112">
    <property type="entry name" value="RECEPTOR LIKE PROTEIN 30-LIKE"/>
    <property type="match status" value="1"/>
</dbReference>
<dbReference type="InterPro" id="IPR013210">
    <property type="entry name" value="LRR_N_plant-typ"/>
</dbReference>
<dbReference type="SMART" id="SM00365">
    <property type="entry name" value="LRR_SD22"/>
    <property type="match status" value="8"/>
</dbReference>
<dbReference type="InterPro" id="IPR055414">
    <property type="entry name" value="LRR_R13L4/SHOC2-like"/>
</dbReference>
<dbReference type="PROSITE" id="PS51450">
    <property type="entry name" value="LRR"/>
    <property type="match status" value="1"/>
</dbReference>
<evidence type="ECO:0000256" key="14">
    <source>
        <dbReference type="SAM" id="SignalP"/>
    </source>
</evidence>
<dbReference type="SUPFAM" id="SSF52047">
    <property type="entry name" value="RNI-like"/>
    <property type="match status" value="1"/>
</dbReference>
<keyword evidence="9 13" id="KW-0472">Membrane</keyword>
<dbReference type="EMBL" id="JBJKBG010000007">
    <property type="protein sequence ID" value="KAL3731139.1"/>
    <property type="molecule type" value="Genomic_DNA"/>
</dbReference>
<sequence>MASYDSLVSTVLWAIFVIQVIEFSHSDASTNVSTNVSCIGAEREALLKFKHGLTDPSRRLSSWTGEECCKWEGVECNKKTGHVLKLDLHNPCLEEIYTDILVPSNKCMLGGNIVHSLTELKYLKYLDLSINNFSTQKIPTFFASLQKLEHLNLSDANFNGDIPRQLSNLSKLQYLDLSSNSFTTLKNFDWVSKLSSLKYLHMSNVNLYKVKHWFSCINMLPSLQSLGLSGCGLQDISSSLQANFTSLRFLSIGSNNLSSIPPWIYNCSKLEHIDLSNWYNKLIDPIGIRGPFPTAIIENNQRLVFLDVSGNFLQGDFPKNLSNLCKLQTVRLNENFLNGNISDILGDSHGCSQSKWKIFDVSANNISGDLPNQFGDFKELEYLHLSFNLIFGSIPANLGELSSLRTFNLQHNKVNGTIPESIGQLSNLKQIFLHRNFLYGVVSELHFKNLKSLTSLYISSNELILNMSSAWVPPFQVREIDLSDCKVGPKFPKWLQTQGNVTKLWMSNANISDDIPDWLCDIFSNIEVLDISSNMLRGQIPQDIGDKMPQLTELSLEGNNLTGGIPNSLCKLNRLGGISLSKNQLSGKLPQCWGASQALDYLFLGDNKLNGKIPTSLCHLRGLCALSLHRNGFTGEIPNCLLNMWDLWVLDLSDNEFTGRLPPSDPQSQNLVVINLEKNRFVGGIPPQYCQLKNLQFLSLAQNYISGPIPNCFDGILSMVNVDNVLYSLRGVEVIVNTKGTSRIYGITLEYFRSIDLSANMLDGQIPEEFTKLVGLQNLNLSHNKLSGYIPSNIGDLKNLESLDLSRNKLSGTIPPGISSMDFLSHLNLSFNRLSGPIPSSNHLRTLDDESVYRGNDRLCGAPLPNSCLGDKPPGSDGRDGDNSDGDKPSKGDLDIHNWFYSGLGPGFTVGFLGFYSVLHFKGSWRVSYFQVMDKAIEKFSTTTMITMLWFKRIFPRCEKELV</sequence>
<dbReference type="InterPro" id="IPR032675">
    <property type="entry name" value="LRR_dom_sf"/>
</dbReference>
<dbReference type="AlphaFoldDB" id="A0ABD3JY09"/>
<dbReference type="SUPFAM" id="SSF52058">
    <property type="entry name" value="L domain-like"/>
    <property type="match status" value="2"/>
</dbReference>
<keyword evidence="4" id="KW-0433">Leucine-rich repeat</keyword>
<evidence type="ECO:0000256" key="1">
    <source>
        <dbReference type="ARBA" id="ARBA00004251"/>
    </source>
</evidence>
<evidence type="ECO:0000313" key="17">
    <source>
        <dbReference type="EMBL" id="KAL3731139.1"/>
    </source>
</evidence>
<dbReference type="Pfam" id="PF23598">
    <property type="entry name" value="LRR_14"/>
    <property type="match status" value="1"/>
</dbReference>